<dbReference type="Gene3D" id="1.25.10.10">
    <property type="entry name" value="Leucine-rich Repeat Variant"/>
    <property type="match status" value="1"/>
</dbReference>
<comment type="caution">
    <text evidence="6">The sequence shown here is derived from an EMBL/GenBank/DDBJ whole genome shotgun (WGS) entry which is preliminary data.</text>
</comment>
<reference evidence="6" key="1">
    <citation type="submission" date="2018-12" db="EMBL/GenBank/DDBJ databases">
        <authorList>
            <person name="Will S."/>
            <person name="Neumann-Schaal M."/>
            <person name="Henke P."/>
        </authorList>
    </citation>
    <scope>NUCLEOTIDE SEQUENCE</scope>
    <source>
        <strain evidence="6">PCC 7102</strain>
    </source>
</reference>
<dbReference type="CDD" id="cd07998">
    <property type="entry name" value="WGR_DNA_ligase"/>
    <property type="match status" value="1"/>
</dbReference>
<dbReference type="EMBL" id="RSCL01000008">
    <property type="protein sequence ID" value="RUT05633.1"/>
    <property type="molecule type" value="Genomic_DNA"/>
</dbReference>
<proteinExistence type="inferred from homology"/>
<evidence type="ECO:0000259" key="5">
    <source>
        <dbReference type="PROSITE" id="PS51977"/>
    </source>
</evidence>
<dbReference type="RefSeq" id="WP_127082094.1">
    <property type="nucleotide sequence ID" value="NZ_RSCL01000008.1"/>
</dbReference>
<name>A0A3S1ANP0_9CYAN</name>
<keyword evidence="4" id="KW-0456">Lyase</keyword>
<dbReference type="Pfam" id="PF05406">
    <property type="entry name" value="WGR"/>
    <property type="match status" value="1"/>
</dbReference>
<dbReference type="InterPro" id="IPR011989">
    <property type="entry name" value="ARM-like"/>
</dbReference>
<gene>
    <name evidence="6" type="ORF">DSM106972_036400</name>
</gene>
<organism evidence="6 7">
    <name type="scientific">Dulcicalothrix desertica PCC 7102</name>
    <dbReference type="NCBI Taxonomy" id="232991"/>
    <lineage>
        <taxon>Bacteria</taxon>
        <taxon>Bacillati</taxon>
        <taxon>Cyanobacteriota</taxon>
        <taxon>Cyanophyceae</taxon>
        <taxon>Nostocales</taxon>
        <taxon>Calotrichaceae</taxon>
        <taxon>Dulcicalothrix</taxon>
    </lineage>
</organism>
<accession>A0A3S1ANP0</accession>
<dbReference type="Proteomes" id="UP000271624">
    <property type="component" value="Unassembled WGS sequence"/>
</dbReference>
<evidence type="ECO:0000313" key="7">
    <source>
        <dbReference type="Proteomes" id="UP000271624"/>
    </source>
</evidence>
<dbReference type="InterPro" id="IPR008893">
    <property type="entry name" value="WGR_domain"/>
</dbReference>
<dbReference type="OrthoDB" id="499664at2"/>
<keyword evidence="7" id="KW-1185">Reference proteome</keyword>
<dbReference type="GO" id="GO:0030089">
    <property type="term" value="C:phycobilisome"/>
    <property type="evidence" value="ECO:0007669"/>
    <property type="project" value="UniProtKB-KW"/>
</dbReference>
<dbReference type="PROSITE" id="PS51977">
    <property type="entry name" value="WGR"/>
    <property type="match status" value="1"/>
</dbReference>
<evidence type="ECO:0000313" key="6">
    <source>
        <dbReference type="EMBL" id="RUT05633.1"/>
    </source>
</evidence>
<comment type="similarity">
    <text evidence="1">Belongs to the CpcE/RpcE/PecE family.</text>
</comment>
<feature type="domain" description="WGR" evidence="5">
    <location>
        <begin position="1"/>
        <end position="88"/>
    </location>
</feature>
<evidence type="ECO:0000256" key="3">
    <source>
        <dbReference type="ARBA" id="ARBA00022738"/>
    </source>
</evidence>
<dbReference type="InterPro" id="IPR016024">
    <property type="entry name" value="ARM-type_fold"/>
</dbReference>
<evidence type="ECO:0000256" key="4">
    <source>
        <dbReference type="ARBA" id="ARBA00023239"/>
    </source>
</evidence>
<keyword evidence="3" id="KW-0605">Phycobilisome</keyword>
<evidence type="ECO:0000256" key="2">
    <source>
        <dbReference type="ARBA" id="ARBA00022549"/>
    </source>
</evidence>
<evidence type="ECO:0000256" key="1">
    <source>
        <dbReference type="ARBA" id="ARBA00009299"/>
    </source>
</evidence>
<protein>
    <recommendedName>
        <fullName evidence="5">WGR domain-containing protein</fullName>
    </recommendedName>
</protein>
<dbReference type="Gene3D" id="2.20.140.10">
    <property type="entry name" value="WGR domain"/>
    <property type="match status" value="1"/>
</dbReference>
<dbReference type="SUPFAM" id="SSF48371">
    <property type="entry name" value="ARM repeat"/>
    <property type="match status" value="2"/>
</dbReference>
<reference evidence="6" key="2">
    <citation type="journal article" date="2019" name="Genome Biol. Evol.">
        <title>Day and night: Metabolic profiles and evolutionary relationships of six axenic non-marine cyanobacteria.</title>
        <authorList>
            <person name="Will S.E."/>
            <person name="Henke P."/>
            <person name="Boedeker C."/>
            <person name="Huang S."/>
            <person name="Brinkmann H."/>
            <person name="Rohde M."/>
            <person name="Jarek M."/>
            <person name="Friedl T."/>
            <person name="Seufert S."/>
            <person name="Schumacher M."/>
            <person name="Overmann J."/>
            <person name="Neumann-Schaal M."/>
            <person name="Petersen J."/>
        </authorList>
    </citation>
    <scope>NUCLEOTIDE SEQUENCE [LARGE SCALE GENOMIC DNA]</scope>
    <source>
        <strain evidence="6">PCC 7102</strain>
    </source>
</reference>
<dbReference type="AlphaFoldDB" id="A0A3S1ANP0"/>
<sequence length="1067" mass="122250">MKLVKRTTLHHQEGTSNRVYEVDLCQIANQRYVVNFRYSKHGANLKEGTKTVQAVPLEEAQKVFDKLIEQKQKKGYVENVAENNLNKFDLTQPIIVDDPQKQAVINRLADNQPNKCNLERAIWRAGELKMKEATPLLINLLGTGTPLRDYCIAWALGWCGASEAIPFVTQLHQNSATPDFVRRIAFEALLKLADDATKANLQAQKIESLPPELLSLARVGSSESFAKSLSSYLESGDYQNFAVLDPIYQVDNEYVRPALLNILRSAPFAPNYFQRIRHIFKIAEYRRDAEVFAILAYRFDKHSPMFSSRKRTIEVVGDKFLRKSGLYWDSQTKSTKEVTKDEVAEELKRPDSKLAYSTKTRDYFLRRLWRTLTKLGEDGDPDYVRIAATILLQYSDADAEPVKESTFKRRLPSEQQIFENQFIEYQRVWDIYARYITFNHILYKNSLRYELKSNAHAWSCREAYKISGEVIHLQREEAFPQLWEQNPSILVKLLLESNCRPVHNFAVKALNASSNFLDYININTIIELVKKPYLTTVQFAFEVTRKKYNYTEPNNELIIALANCIDDNVRAQALRLISKRRDSFLQDNTFIPKLITSEYVETRKLARNILNNSIISNSVALVFIETIIAKLLSIKSSAIPEYQHNTAKDLMAVLLINFTLQLRSLPLNTIQKLITHPLAIIQELGARILLNHEIGAFPAQLIVNVLESSHERVRVIGLRLFSALPYENLIGEHRSLIVVMATNVSPAIRNAIKPTIRYLASTYPSFKIQLASDLIEILLIPEKHQGVHIYLQSLLLKDLQGWTSSVNKETIFKLLHAKYPHAQELGGILLHENCQALIPELATSEIVKLANHEIFTVRQAATQILSQILNRLRADSQDMLATVRLLDSKWDDSREFAFRVFTQNLAPEEIVPEVVIAICDSVREDVQQLGRDLVTQNFHTQQGQEYLLKFSEHTSADMQLFASNFLEEYAVNNPERLRELMPFFIRVLSLVNRGSIVKKRIFAFLESEVQKSEAAATIVAEIMSRQSATIAIGNKSMTIQIMLKIRKKFPHISLPFNLKIVTETRSK</sequence>
<dbReference type="GO" id="GO:0016829">
    <property type="term" value="F:lyase activity"/>
    <property type="evidence" value="ECO:0007669"/>
    <property type="project" value="UniProtKB-KW"/>
</dbReference>
<keyword evidence="2" id="KW-0042">Antenna complex</keyword>